<dbReference type="PANTHER" id="PTHR48104:SF30">
    <property type="entry name" value="METACASPASE-1"/>
    <property type="match status" value="1"/>
</dbReference>
<dbReference type="InterPro" id="IPR011600">
    <property type="entry name" value="Pept_C14_caspase"/>
</dbReference>
<evidence type="ECO:0000313" key="6">
    <source>
        <dbReference type="EMBL" id="KAG0257187.1"/>
    </source>
</evidence>
<dbReference type="Proteomes" id="UP000807716">
    <property type="component" value="Unassembled WGS sequence"/>
</dbReference>
<dbReference type="GO" id="GO:0006915">
    <property type="term" value="P:apoptotic process"/>
    <property type="evidence" value="ECO:0007669"/>
    <property type="project" value="UniProtKB-KW"/>
</dbReference>
<keyword evidence="3" id="KW-0378">Hydrolase</keyword>
<feature type="domain" description="Peptidase C14 caspase" evidence="5">
    <location>
        <begin position="181"/>
        <end position="466"/>
    </location>
</feature>
<dbReference type="Pfam" id="PF10175">
    <property type="entry name" value="MPP6"/>
    <property type="match status" value="1"/>
</dbReference>
<dbReference type="SUPFAM" id="SSF52129">
    <property type="entry name" value="Caspase-like"/>
    <property type="match status" value="1"/>
</dbReference>
<feature type="compositionally biased region" description="Basic and acidic residues" evidence="4">
    <location>
        <begin position="667"/>
        <end position="676"/>
    </location>
</feature>
<evidence type="ECO:0000256" key="3">
    <source>
        <dbReference type="ARBA" id="ARBA00022807"/>
    </source>
</evidence>
<dbReference type="PANTHER" id="PTHR48104">
    <property type="entry name" value="METACASPASE-4"/>
    <property type="match status" value="1"/>
</dbReference>
<dbReference type="OrthoDB" id="3223806at2759"/>
<dbReference type="GO" id="GO:0005737">
    <property type="term" value="C:cytoplasm"/>
    <property type="evidence" value="ECO:0007669"/>
    <property type="project" value="TreeGrafter"/>
</dbReference>
<evidence type="ECO:0000256" key="2">
    <source>
        <dbReference type="ARBA" id="ARBA00022703"/>
    </source>
</evidence>
<dbReference type="GO" id="GO:0004197">
    <property type="term" value="F:cysteine-type endopeptidase activity"/>
    <property type="evidence" value="ECO:0007669"/>
    <property type="project" value="InterPro"/>
</dbReference>
<feature type="compositionally biased region" description="Basic and acidic residues" evidence="4">
    <location>
        <begin position="557"/>
        <end position="583"/>
    </location>
</feature>
<reference evidence="6" key="1">
    <citation type="journal article" date="2020" name="Fungal Divers.">
        <title>Resolving the Mortierellaceae phylogeny through synthesis of multi-gene phylogenetics and phylogenomics.</title>
        <authorList>
            <person name="Vandepol N."/>
            <person name="Liber J."/>
            <person name="Desiro A."/>
            <person name="Na H."/>
            <person name="Kennedy M."/>
            <person name="Barry K."/>
            <person name="Grigoriev I.V."/>
            <person name="Miller A.N."/>
            <person name="O'Donnell K."/>
            <person name="Stajich J.E."/>
            <person name="Bonito G."/>
        </authorList>
    </citation>
    <scope>NUCLEOTIDE SEQUENCE</scope>
    <source>
        <strain evidence="6">BC1065</strain>
    </source>
</reference>
<feature type="compositionally biased region" description="Low complexity" evidence="4">
    <location>
        <begin position="63"/>
        <end position="74"/>
    </location>
</feature>
<gene>
    <name evidence="6" type="primary">MCA1_3</name>
    <name evidence="6" type="ORF">DFQ27_005266</name>
</gene>
<name>A0A9P6Q2V6_9FUNG</name>
<comment type="caution">
    <text evidence="6">The sequence shown here is derived from an EMBL/GenBank/DDBJ whole genome shotgun (WGS) entry which is preliminary data.</text>
</comment>
<feature type="compositionally biased region" description="Pro residues" evidence="4">
    <location>
        <begin position="17"/>
        <end position="30"/>
    </location>
</feature>
<feature type="region of interest" description="Disordered" evidence="4">
    <location>
        <begin position="1"/>
        <end position="135"/>
    </location>
</feature>
<dbReference type="Pfam" id="PF00656">
    <property type="entry name" value="Peptidase_C14"/>
    <property type="match status" value="1"/>
</dbReference>
<evidence type="ECO:0000256" key="1">
    <source>
        <dbReference type="ARBA" id="ARBA00009005"/>
    </source>
</evidence>
<comment type="similarity">
    <text evidence="1">Belongs to the peptidase C14B family.</text>
</comment>
<feature type="region of interest" description="Disordered" evidence="4">
    <location>
        <begin position="557"/>
        <end position="676"/>
    </location>
</feature>
<feature type="compositionally biased region" description="Pro residues" evidence="4">
    <location>
        <begin position="75"/>
        <end position="102"/>
    </location>
</feature>
<proteinExistence type="inferred from homology"/>
<accession>A0A9P6Q2V6</accession>
<keyword evidence="6" id="KW-0645">Protease</keyword>
<evidence type="ECO:0000256" key="4">
    <source>
        <dbReference type="SAM" id="MobiDB-lite"/>
    </source>
</evidence>
<dbReference type="GO" id="GO:0006508">
    <property type="term" value="P:proteolysis"/>
    <property type="evidence" value="ECO:0007669"/>
    <property type="project" value="UniProtKB-KW"/>
</dbReference>
<dbReference type="AlphaFoldDB" id="A0A9P6Q2V6"/>
<evidence type="ECO:0000259" key="5">
    <source>
        <dbReference type="Pfam" id="PF00656"/>
    </source>
</evidence>
<keyword evidence="7" id="KW-1185">Reference proteome</keyword>
<organism evidence="6 7">
    <name type="scientific">Actinomortierella ambigua</name>
    <dbReference type="NCBI Taxonomy" id="1343610"/>
    <lineage>
        <taxon>Eukaryota</taxon>
        <taxon>Fungi</taxon>
        <taxon>Fungi incertae sedis</taxon>
        <taxon>Mucoromycota</taxon>
        <taxon>Mortierellomycotina</taxon>
        <taxon>Mortierellomycetes</taxon>
        <taxon>Mortierellales</taxon>
        <taxon>Mortierellaceae</taxon>
        <taxon>Actinomortierella</taxon>
    </lineage>
</organism>
<sequence length="676" mass="73427">MYPGHYSSTGPQYQQPQYPPPGQPAHPPAPNVYAPPGSAPPPGTYPPPAGYPAYPPPQPGMPTPHAAPKAHTPYGAPPPPYPSPAAPFGAPPALPPRAPYGAPPTSYAPPAHAPPAAPGHYGAPPGAPSPYGTAPPPMYAPPPGMIAASQVPPPPQGWVMQQSLHGLPPPNFQLSNCTGRKRGLFIGINYFRQRNELRGCINDVRNIKAFLFRQYGFREEDSVTLTDDQRDPSRIPTKANIMAAMQWLVRDARPNDSFFFHFSGHGGQTKDVDGDEDDGFDETIYPVDHERAGVITDDTLHAIMVRPLPPGCRLTAVMDCCHSGSALDLPYIYGTQGQLKETNLLADAGSGLMNAGMAYLRGDLGSVVNSLGGLGKKLSNPNSKQKQIREKSSPADVVMFSGCKDTQTSADAHEKGFGMTGAMTFAMITALTANPRQSYLQLLNAIREILRTKYSQKPQLSSSHPTLGMAEAPHKKELSGKLMTMKFMQRQQERETRAKLEQEKIRVVTEAHWVIDRKGGELPKPKFQVEYEPSYLQMYSTQSTTVGRTSFQKFNKDVERTASDSKKTQRLERELKRERHDELSDSEMAKVLGTDSNDILGGPAPAAKKHKASASNRRESGNRRPLLKGHKSDQRQQKEGSAAAAAPAGASSRTIQETSASPSSTPEEPKFMKPKD</sequence>
<feature type="compositionally biased region" description="Low complexity" evidence="4">
    <location>
        <begin position="640"/>
        <end position="666"/>
    </location>
</feature>
<dbReference type="Gene3D" id="3.40.50.12660">
    <property type="match status" value="2"/>
</dbReference>
<keyword evidence="2" id="KW-0053">Apoptosis</keyword>
<dbReference type="EMBL" id="JAAAJB010000372">
    <property type="protein sequence ID" value="KAG0257187.1"/>
    <property type="molecule type" value="Genomic_DNA"/>
</dbReference>
<dbReference type="InterPro" id="IPR029030">
    <property type="entry name" value="Caspase-like_dom_sf"/>
</dbReference>
<evidence type="ECO:0000313" key="7">
    <source>
        <dbReference type="Proteomes" id="UP000807716"/>
    </source>
</evidence>
<dbReference type="InterPro" id="IPR050452">
    <property type="entry name" value="Metacaspase"/>
</dbReference>
<keyword evidence="3" id="KW-0788">Thiol protease</keyword>
<feature type="compositionally biased region" description="Pro residues" evidence="4">
    <location>
        <begin position="125"/>
        <end position="135"/>
    </location>
</feature>
<feature type="compositionally biased region" description="Pro residues" evidence="4">
    <location>
        <begin position="37"/>
        <end position="62"/>
    </location>
</feature>
<protein>
    <submittedName>
        <fullName evidence="6">Ca(2+)-dependent cysteine protease</fullName>
    </submittedName>
</protein>